<dbReference type="PROSITE" id="PS00595">
    <property type="entry name" value="AA_TRANSFER_CLASS_5"/>
    <property type="match status" value="1"/>
</dbReference>
<dbReference type="EMBL" id="VUMW01000004">
    <property type="protein sequence ID" value="MST79357.1"/>
    <property type="molecule type" value="Genomic_DNA"/>
</dbReference>
<dbReference type="Gene3D" id="3.90.1150.10">
    <property type="entry name" value="Aspartate Aminotransferase, domain 1"/>
    <property type="match status" value="1"/>
</dbReference>
<comment type="catalytic activity">
    <reaction evidence="9 11">
        <text>4-(phosphooxy)-L-threonine + 2-oxoglutarate = (R)-3-hydroxy-2-oxo-4-phosphooxybutanoate + L-glutamate</text>
        <dbReference type="Rhea" id="RHEA:16573"/>
        <dbReference type="ChEBI" id="CHEBI:16810"/>
        <dbReference type="ChEBI" id="CHEBI:29985"/>
        <dbReference type="ChEBI" id="CHEBI:58452"/>
        <dbReference type="ChEBI" id="CHEBI:58538"/>
        <dbReference type="EC" id="2.6.1.52"/>
    </reaction>
</comment>
<dbReference type="GO" id="GO:0030170">
    <property type="term" value="F:pyridoxal phosphate binding"/>
    <property type="evidence" value="ECO:0007669"/>
    <property type="project" value="UniProtKB-UniRule"/>
</dbReference>
<dbReference type="Gene3D" id="3.40.640.10">
    <property type="entry name" value="Type I PLP-dependent aspartate aminotransferase-like (Major domain)"/>
    <property type="match status" value="1"/>
</dbReference>
<dbReference type="HAMAP" id="MF_00160">
    <property type="entry name" value="SerC_aminotrans_5"/>
    <property type="match status" value="1"/>
</dbReference>
<proteinExistence type="inferred from homology"/>
<gene>
    <name evidence="11 13" type="primary">serC</name>
    <name evidence="13" type="ORF">FYJ61_02430</name>
</gene>
<dbReference type="GO" id="GO:0004648">
    <property type="term" value="F:O-phospho-L-serine:2-oxoglutarate aminotransferase activity"/>
    <property type="evidence" value="ECO:0007669"/>
    <property type="project" value="UniProtKB-UniRule"/>
</dbReference>
<comment type="cofactor">
    <cofactor evidence="11">
        <name>pyridoxal 5'-phosphate</name>
        <dbReference type="ChEBI" id="CHEBI:597326"/>
    </cofactor>
    <text evidence="11">Binds 1 pyridoxal phosphate per subunit.</text>
</comment>
<dbReference type="Proteomes" id="UP000452141">
    <property type="component" value="Unassembled WGS sequence"/>
</dbReference>
<evidence type="ECO:0000313" key="13">
    <source>
        <dbReference type="EMBL" id="MST79357.1"/>
    </source>
</evidence>
<dbReference type="InterPro" id="IPR015421">
    <property type="entry name" value="PyrdxlP-dep_Trfase_major"/>
</dbReference>
<dbReference type="AlphaFoldDB" id="A0A844FLW5"/>
<evidence type="ECO:0000256" key="10">
    <source>
        <dbReference type="ARBA" id="ARBA00049007"/>
    </source>
</evidence>
<evidence type="ECO:0000256" key="5">
    <source>
        <dbReference type="ARBA" id="ARBA00022605"/>
    </source>
</evidence>
<organism evidence="13 14">
    <name type="scientific">Lactobacillus equicursoris</name>
    <dbReference type="NCBI Taxonomy" id="420645"/>
    <lineage>
        <taxon>Bacteria</taxon>
        <taxon>Bacillati</taxon>
        <taxon>Bacillota</taxon>
        <taxon>Bacilli</taxon>
        <taxon>Lactobacillales</taxon>
        <taxon>Lactobacillaceae</taxon>
        <taxon>Lactobacillus</taxon>
    </lineage>
</organism>
<feature type="modified residue" description="N6-(pyridoxal phosphate)lysine" evidence="11">
    <location>
        <position position="198"/>
    </location>
</feature>
<keyword evidence="4 11" id="KW-0032">Aminotransferase</keyword>
<evidence type="ECO:0000256" key="1">
    <source>
        <dbReference type="ARBA" id="ARBA00003483"/>
    </source>
</evidence>
<evidence type="ECO:0000259" key="12">
    <source>
        <dbReference type="Pfam" id="PF00266"/>
    </source>
</evidence>
<feature type="binding site" evidence="11">
    <location>
        <begin position="238"/>
        <end position="239"/>
    </location>
    <ligand>
        <name>pyridoxal 5'-phosphate</name>
        <dbReference type="ChEBI" id="CHEBI:597326"/>
    </ligand>
</feature>
<feature type="binding site" evidence="11">
    <location>
        <position position="197"/>
    </location>
    <ligand>
        <name>pyridoxal 5'-phosphate</name>
        <dbReference type="ChEBI" id="CHEBI:597326"/>
    </ligand>
</feature>
<dbReference type="RefSeq" id="WP_154486449.1">
    <property type="nucleotide sequence ID" value="NZ_VUMW01000004.1"/>
</dbReference>
<dbReference type="InterPro" id="IPR020578">
    <property type="entry name" value="Aminotrans_V_PyrdxlP_BS"/>
</dbReference>
<comment type="caution">
    <text evidence="11">Lacks conserved residue(s) required for the propagation of feature annotation.</text>
</comment>
<comment type="caution">
    <text evidence="13">The sequence shown here is derived from an EMBL/GenBank/DDBJ whole genome shotgun (WGS) entry which is preliminary data.</text>
</comment>
<dbReference type="GO" id="GO:0005737">
    <property type="term" value="C:cytoplasm"/>
    <property type="evidence" value="ECO:0007669"/>
    <property type="project" value="UniProtKB-SubCell"/>
</dbReference>
<accession>A0A844FLW5</accession>
<dbReference type="EC" id="2.6.1.52" evidence="11"/>
<feature type="domain" description="Aminotransferase class V" evidence="12">
    <location>
        <begin position="4"/>
        <end position="349"/>
    </location>
</feature>
<evidence type="ECO:0000256" key="3">
    <source>
        <dbReference type="ARBA" id="ARBA00006904"/>
    </source>
</evidence>
<dbReference type="InterPro" id="IPR015422">
    <property type="entry name" value="PyrdxlP-dep_Trfase_small"/>
</dbReference>
<comment type="function">
    <text evidence="1 11">Catalyzes the reversible conversion of 3-phosphohydroxypyruvate to phosphoserine and of 3-hydroxy-2-oxo-4-phosphonooxybutanoate to phosphohydroxythreonine.</text>
</comment>
<feature type="binding site" evidence="11">
    <location>
        <position position="174"/>
    </location>
    <ligand>
        <name>pyridoxal 5'-phosphate</name>
        <dbReference type="ChEBI" id="CHEBI:597326"/>
    </ligand>
</feature>
<comment type="subunit">
    <text evidence="11">Homodimer.</text>
</comment>
<dbReference type="Pfam" id="PF00266">
    <property type="entry name" value="Aminotran_5"/>
    <property type="match status" value="1"/>
</dbReference>
<keyword evidence="11" id="KW-0963">Cytoplasm</keyword>
<evidence type="ECO:0000256" key="7">
    <source>
        <dbReference type="ARBA" id="ARBA00022898"/>
    </source>
</evidence>
<dbReference type="PIRSF" id="PIRSF000525">
    <property type="entry name" value="SerC"/>
    <property type="match status" value="1"/>
</dbReference>
<evidence type="ECO:0000313" key="14">
    <source>
        <dbReference type="Proteomes" id="UP000452141"/>
    </source>
</evidence>
<name>A0A844FLW5_9LACO</name>
<sequence length="360" mass="39926">MTYYNFAAGPAMLPVEVIAQIKEDLPVYKSSGMSVMEISHRSKLYQDLYKETKADILDLMKLDPAEYDVLFLTGGATQQFTTIPLNIARKYRRIALVDSGHWAQRAGEDAQKLPNLEVDTVASAKDNNYTAVPEIPTAYAKDYDYVHITTNNTIMGTAYRDDQVPDLDLPLVADMSSNFLGQVYDFNKFDLIYAGAQKNLAPAGLTVLIIKKDLLVKHDDLPGYFDFATEAAKKSALNTPPVFQVYVAGLALKWLKKQGGVAGIAKVNQEKADLLYNTLAESKNFESKVDENSRSIMNVPFVTGTPDLDAEFVKEAEAHHLLNLKGHRLVGGMRASIYNAMPLEGVQALCDFIKDFDAKH</sequence>
<feature type="binding site" evidence="11">
    <location>
        <begin position="76"/>
        <end position="77"/>
    </location>
    <ligand>
        <name>pyridoxal 5'-phosphate</name>
        <dbReference type="ChEBI" id="CHEBI:597326"/>
    </ligand>
</feature>
<evidence type="ECO:0000256" key="8">
    <source>
        <dbReference type="ARBA" id="ARBA00023299"/>
    </source>
</evidence>
<feature type="binding site" evidence="11">
    <location>
        <position position="41"/>
    </location>
    <ligand>
        <name>L-glutamate</name>
        <dbReference type="ChEBI" id="CHEBI:29985"/>
    </ligand>
</feature>
<dbReference type="PANTHER" id="PTHR43247">
    <property type="entry name" value="PHOSPHOSERINE AMINOTRANSFERASE"/>
    <property type="match status" value="1"/>
</dbReference>
<dbReference type="InterPro" id="IPR022278">
    <property type="entry name" value="Pser_aminoTfrase"/>
</dbReference>
<dbReference type="NCBIfam" id="NF003764">
    <property type="entry name" value="PRK05355.1"/>
    <property type="match status" value="1"/>
</dbReference>
<comment type="catalytic activity">
    <reaction evidence="10 11">
        <text>O-phospho-L-serine + 2-oxoglutarate = 3-phosphooxypyruvate + L-glutamate</text>
        <dbReference type="Rhea" id="RHEA:14329"/>
        <dbReference type="ChEBI" id="CHEBI:16810"/>
        <dbReference type="ChEBI" id="CHEBI:18110"/>
        <dbReference type="ChEBI" id="CHEBI:29985"/>
        <dbReference type="ChEBI" id="CHEBI:57524"/>
        <dbReference type="EC" id="2.6.1.52"/>
    </reaction>
</comment>
<dbReference type="PANTHER" id="PTHR43247:SF1">
    <property type="entry name" value="PHOSPHOSERINE AMINOTRANSFERASE"/>
    <property type="match status" value="1"/>
</dbReference>
<keyword evidence="8 11" id="KW-0718">Serine biosynthesis</keyword>
<keyword evidence="7 11" id="KW-0663">Pyridoxal phosphate</keyword>
<dbReference type="FunFam" id="3.90.1150.10:FF:000006">
    <property type="entry name" value="Phosphoserine aminotransferase"/>
    <property type="match status" value="1"/>
</dbReference>
<feature type="binding site" evidence="11">
    <location>
        <position position="153"/>
    </location>
    <ligand>
        <name>pyridoxal 5'-phosphate</name>
        <dbReference type="ChEBI" id="CHEBI:597326"/>
    </ligand>
</feature>
<feature type="binding site" evidence="11">
    <location>
        <position position="102"/>
    </location>
    <ligand>
        <name>pyridoxal 5'-phosphate</name>
        <dbReference type="ChEBI" id="CHEBI:597326"/>
    </ligand>
</feature>
<dbReference type="FunFam" id="3.40.640.10:FF:000010">
    <property type="entry name" value="Phosphoserine aminotransferase"/>
    <property type="match status" value="1"/>
</dbReference>
<evidence type="ECO:0000256" key="2">
    <source>
        <dbReference type="ARBA" id="ARBA00005099"/>
    </source>
</evidence>
<keyword evidence="6 11" id="KW-0808">Transferase</keyword>
<dbReference type="InterPro" id="IPR015424">
    <property type="entry name" value="PyrdxlP-dep_Trfase"/>
</dbReference>
<comment type="pathway">
    <text evidence="2 11">Amino-acid biosynthesis; L-serine biosynthesis; L-serine from 3-phospho-D-glycerate: step 2/3.</text>
</comment>
<comment type="similarity">
    <text evidence="3 11">Belongs to the class-V pyridoxal-phosphate-dependent aminotransferase family. SerC subfamily.</text>
</comment>
<dbReference type="SUPFAM" id="SSF53383">
    <property type="entry name" value="PLP-dependent transferases"/>
    <property type="match status" value="1"/>
</dbReference>
<evidence type="ECO:0000256" key="9">
    <source>
        <dbReference type="ARBA" id="ARBA00047630"/>
    </source>
</evidence>
<keyword evidence="5 11" id="KW-0028">Amino-acid biosynthesis</keyword>
<evidence type="ECO:0000256" key="4">
    <source>
        <dbReference type="ARBA" id="ARBA00022576"/>
    </source>
</evidence>
<dbReference type="GO" id="GO:0006564">
    <property type="term" value="P:L-serine biosynthetic process"/>
    <property type="evidence" value="ECO:0007669"/>
    <property type="project" value="UniProtKB-UniRule"/>
</dbReference>
<dbReference type="UniPathway" id="UPA00135">
    <property type="reaction ID" value="UER00197"/>
</dbReference>
<protein>
    <recommendedName>
        <fullName evidence="11">Phosphoserine aminotransferase</fullName>
        <ecNumber evidence="11">2.6.1.52</ecNumber>
    </recommendedName>
    <alternativeName>
        <fullName evidence="11">Phosphohydroxythreonine aminotransferase</fullName>
        <shortName evidence="11">PSAT</shortName>
    </alternativeName>
</protein>
<reference evidence="13 14" key="1">
    <citation type="submission" date="2019-08" db="EMBL/GenBank/DDBJ databases">
        <title>In-depth cultivation of the pig gut microbiome towards novel bacterial diversity and tailored functional studies.</title>
        <authorList>
            <person name="Wylensek D."/>
            <person name="Hitch T.C.A."/>
            <person name="Clavel T."/>
        </authorList>
    </citation>
    <scope>NUCLEOTIDE SEQUENCE [LARGE SCALE GENOMIC DNA]</scope>
    <source>
        <strain evidence="13 14">WCA-470BD-2E</strain>
    </source>
</reference>
<evidence type="ECO:0000256" key="6">
    <source>
        <dbReference type="ARBA" id="ARBA00022679"/>
    </source>
</evidence>
<evidence type="ECO:0000256" key="11">
    <source>
        <dbReference type="HAMAP-Rule" id="MF_00160"/>
    </source>
</evidence>
<comment type="subcellular location">
    <subcellularLocation>
        <location evidence="11">Cytoplasm</location>
    </subcellularLocation>
</comment>
<dbReference type="InterPro" id="IPR000192">
    <property type="entry name" value="Aminotrans_V_dom"/>
</dbReference>